<evidence type="ECO:0000313" key="1">
    <source>
        <dbReference type="EMBL" id="CAD8130042.1"/>
    </source>
</evidence>
<dbReference type="AlphaFoldDB" id="A0A8S1RRZ6"/>
<name>A0A8S1RRZ6_9CILI</name>
<protein>
    <submittedName>
        <fullName evidence="1">Uncharacterized protein</fullName>
    </submittedName>
</protein>
<dbReference type="EMBL" id="CAJJDN010000258">
    <property type="protein sequence ID" value="CAD8130042.1"/>
    <property type="molecule type" value="Genomic_DNA"/>
</dbReference>
<comment type="caution">
    <text evidence="1">The sequence shown here is derived from an EMBL/GenBank/DDBJ whole genome shotgun (WGS) entry which is preliminary data.</text>
</comment>
<accession>A0A8S1RRZ6</accession>
<sequence>MNYQLAQEVQCQDLLLHIIFVKQSKKLESVLEEQFLQHLQIWLVKNMKNQFNLRKGTPEDLINQIYISYNQNQIISNNQIGFYKFERTRLEKSSLEVKIIDTAKDYTDLILICYTFFHLDQIEYMMMLDFMQNIFKHFFQVVQKNLYQILYI</sequence>
<keyword evidence="2" id="KW-1185">Reference proteome</keyword>
<proteinExistence type="predicted"/>
<reference evidence="1" key="1">
    <citation type="submission" date="2021-01" db="EMBL/GenBank/DDBJ databases">
        <authorList>
            <consortium name="Genoscope - CEA"/>
            <person name="William W."/>
        </authorList>
    </citation>
    <scope>NUCLEOTIDE SEQUENCE</scope>
</reference>
<evidence type="ECO:0000313" key="2">
    <source>
        <dbReference type="Proteomes" id="UP000692954"/>
    </source>
</evidence>
<organism evidence="1 2">
    <name type="scientific">Paramecium sonneborni</name>
    <dbReference type="NCBI Taxonomy" id="65129"/>
    <lineage>
        <taxon>Eukaryota</taxon>
        <taxon>Sar</taxon>
        <taxon>Alveolata</taxon>
        <taxon>Ciliophora</taxon>
        <taxon>Intramacronucleata</taxon>
        <taxon>Oligohymenophorea</taxon>
        <taxon>Peniculida</taxon>
        <taxon>Parameciidae</taxon>
        <taxon>Paramecium</taxon>
    </lineage>
</organism>
<gene>
    <name evidence="1" type="ORF">PSON_ATCC_30995.1.T2580014</name>
</gene>
<dbReference type="Proteomes" id="UP000692954">
    <property type="component" value="Unassembled WGS sequence"/>
</dbReference>